<reference evidence="2 3" key="1">
    <citation type="submission" date="2020-04" db="EMBL/GenBank/DDBJ databases">
        <title>Perkinsus olseni comparative genomics.</title>
        <authorList>
            <person name="Bogema D.R."/>
        </authorList>
    </citation>
    <scope>NUCLEOTIDE SEQUENCE [LARGE SCALE GENOMIC DNA]</scope>
    <source>
        <strain evidence="2 3">ATCC PRA-207</strain>
    </source>
</reference>
<dbReference type="EMBL" id="JABANO010030808">
    <property type="protein sequence ID" value="KAF4711275.1"/>
    <property type="molecule type" value="Genomic_DNA"/>
</dbReference>
<keyword evidence="3" id="KW-1185">Reference proteome</keyword>
<evidence type="ECO:0000313" key="3">
    <source>
        <dbReference type="Proteomes" id="UP000553632"/>
    </source>
</evidence>
<dbReference type="AlphaFoldDB" id="A0A7J6QS65"/>
<feature type="signal peptide" evidence="1">
    <location>
        <begin position="1"/>
        <end position="19"/>
    </location>
</feature>
<evidence type="ECO:0000313" key="2">
    <source>
        <dbReference type="EMBL" id="KAF4711275.1"/>
    </source>
</evidence>
<accession>A0A7J6QS65</accession>
<feature type="chain" id="PRO_5029583910" evidence="1">
    <location>
        <begin position="20"/>
        <end position="172"/>
    </location>
</feature>
<protein>
    <submittedName>
        <fullName evidence="2">Uncharacterized protein</fullName>
    </submittedName>
</protein>
<dbReference type="Proteomes" id="UP000553632">
    <property type="component" value="Unassembled WGS sequence"/>
</dbReference>
<sequence length="172" mass="19377">MKFILTWLMAAQLLLLVRAQYYGRFKHSSSNFSLTYDVSDGNTVPMVFTRAGLYEGVDPLAPYLKILVDVFRNGELDIRVACHDNATPFSVFPLVRNNDLYLHYALQPTQLSSPGQLLSQVREVCPDKDVEDGDFATVTFATPRLIYLTLGGKPIVLRRNGFIGIPRSFTQE</sequence>
<proteinExistence type="predicted"/>
<organism evidence="2 3">
    <name type="scientific">Perkinsus olseni</name>
    <name type="common">Perkinsus atlanticus</name>
    <dbReference type="NCBI Taxonomy" id="32597"/>
    <lineage>
        <taxon>Eukaryota</taxon>
        <taxon>Sar</taxon>
        <taxon>Alveolata</taxon>
        <taxon>Perkinsozoa</taxon>
        <taxon>Perkinsea</taxon>
        <taxon>Perkinsida</taxon>
        <taxon>Perkinsidae</taxon>
        <taxon>Perkinsus</taxon>
    </lineage>
</organism>
<keyword evidence="1" id="KW-0732">Signal</keyword>
<gene>
    <name evidence="2" type="ORF">FOZ63_012895</name>
</gene>
<comment type="caution">
    <text evidence="2">The sequence shown here is derived from an EMBL/GenBank/DDBJ whole genome shotgun (WGS) entry which is preliminary data.</text>
</comment>
<evidence type="ECO:0000256" key="1">
    <source>
        <dbReference type="SAM" id="SignalP"/>
    </source>
</evidence>
<name>A0A7J6QS65_PEROL</name>